<dbReference type="OMA" id="NCHASIK"/>
<dbReference type="HOGENOM" id="CLU_1161721_0_0_1"/>
<dbReference type="GeneID" id="25037862"/>
<dbReference type="GO" id="GO:0000785">
    <property type="term" value="C:chromatin"/>
    <property type="evidence" value="ECO:0007669"/>
    <property type="project" value="EnsemblFungi"/>
</dbReference>
<accession>S9X8C2</accession>
<proteinExistence type="predicted"/>
<dbReference type="AlphaFoldDB" id="S9X8C2"/>
<dbReference type="PANTHER" id="PTHR12069:SF0">
    <property type="entry name" value="DNA-DIRECTED RNA POLYMERASE III SUBUNIT RPC5"/>
    <property type="match status" value="1"/>
</dbReference>
<dbReference type="RefSeq" id="XP_013025414.1">
    <property type="nucleotide sequence ID" value="XM_013169960.1"/>
</dbReference>
<gene>
    <name evidence="2" type="ORF">SPOG_03545</name>
</gene>
<feature type="region of interest" description="Disordered" evidence="1">
    <location>
        <begin position="144"/>
        <end position="171"/>
    </location>
</feature>
<dbReference type="STRING" id="653667.S9X8C2"/>
<reference evidence="2 3" key="1">
    <citation type="journal article" date="2011" name="Science">
        <title>Comparative functional genomics of the fission yeasts.</title>
        <authorList>
            <person name="Rhind N."/>
            <person name="Chen Z."/>
            <person name="Yassour M."/>
            <person name="Thompson D.A."/>
            <person name="Haas B.J."/>
            <person name="Habib N."/>
            <person name="Wapinski I."/>
            <person name="Roy S."/>
            <person name="Lin M.F."/>
            <person name="Heiman D.I."/>
            <person name="Young S.K."/>
            <person name="Furuya K."/>
            <person name="Guo Y."/>
            <person name="Pidoux A."/>
            <person name="Chen H.M."/>
            <person name="Robbertse B."/>
            <person name="Goldberg J.M."/>
            <person name="Aoki K."/>
            <person name="Bayne E.H."/>
            <person name="Berlin A.M."/>
            <person name="Desjardins C.A."/>
            <person name="Dobbs E."/>
            <person name="Dukaj L."/>
            <person name="Fan L."/>
            <person name="FitzGerald M.G."/>
            <person name="French C."/>
            <person name="Gujja S."/>
            <person name="Hansen K."/>
            <person name="Keifenheim D."/>
            <person name="Levin J.Z."/>
            <person name="Mosher R.A."/>
            <person name="Mueller C.A."/>
            <person name="Pfiffner J."/>
            <person name="Priest M."/>
            <person name="Russ C."/>
            <person name="Smialowska A."/>
            <person name="Swoboda P."/>
            <person name="Sykes S.M."/>
            <person name="Vaughn M."/>
            <person name="Vengrova S."/>
            <person name="Yoder R."/>
            <person name="Zeng Q."/>
            <person name="Allshire R."/>
            <person name="Baulcombe D."/>
            <person name="Birren B.W."/>
            <person name="Brown W."/>
            <person name="Ekwall K."/>
            <person name="Kellis M."/>
            <person name="Leatherwood J."/>
            <person name="Levin H."/>
            <person name="Margalit H."/>
            <person name="Martienssen R."/>
            <person name="Nieduszynski C.A."/>
            <person name="Spatafora J.W."/>
            <person name="Friedman N."/>
            <person name="Dalgaard J.Z."/>
            <person name="Baumann P."/>
            <person name="Niki H."/>
            <person name="Regev A."/>
            <person name="Nusbaum C."/>
        </authorList>
    </citation>
    <scope>NUCLEOTIDE SEQUENCE [LARGE SCALE GENOMIC DNA]</scope>
    <source>
        <strain evidence="3">OY26 / ATCC MYA-4695 / CBS 11777 / NBRC 106824 / NRRL Y48691</strain>
    </source>
</reference>
<sequence>MSEQDLHMNERSDSGESQYDPVVRTLPVYYSPALRNHLLLNQYPLRPKNREYSSRTGETPMNARIKPKTGWMEMEVPIPTAKYFDEDKAKKYSAEDQPLRTQVLAGRLQQPQTNLMVGLIRNGQLHIVPLRGLTQLRPSMRHVDEHMQRVKTSSTSSTTSQSNASASRGPVRAIQVTAKQNTEAPKLSTTHIIRATEEEEWQSIDIRENEEANTVAKQLECPLEHQPNECTPADVEIPIICYPLSM</sequence>
<evidence type="ECO:0000313" key="3">
    <source>
        <dbReference type="Proteomes" id="UP000015464"/>
    </source>
</evidence>
<dbReference type="GO" id="GO:0005666">
    <property type="term" value="C:RNA polymerase III complex"/>
    <property type="evidence" value="ECO:0007669"/>
    <property type="project" value="TreeGrafter"/>
</dbReference>
<dbReference type="Proteomes" id="UP000015464">
    <property type="component" value="Unassembled WGS sequence"/>
</dbReference>
<keyword evidence="3" id="KW-1185">Reference proteome</keyword>
<feature type="compositionally biased region" description="Low complexity" evidence="1">
    <location>
        <begin position="152"/>
        <end position="167"/>
    </location>
</feature>
<dbReference type="InterPro" id="IPR006886">
    <property type="entry name" value="RNA_pol_III_Rpc5"/>
</dbReference>
<dbReference type="PANTHER" id="PTHR12069">
    <property type="entry name" value="DNA-DIRECTED RNA POLYMERASES III 80 KDA POLYPEPTIDE RNA POLYMERASE III SUBUNIT 5"/>
    <property type="match status" value="1"/>
</dbReference>
<dbReference type="eggNOG" id="KOG2354">
    <property type="taxonomic scope" value="Eukaryota"/>
</dbReference>
<evidence type="ECO:0000313" key="2">
    <source>
        <dbReference type="EMBL" id="EPY50076.1"/>
    </source>
</evidence>
<dbReference type="Pfam" id="PF04801">
    <property type="entry name" value="RPC5"/>
    <property type="match status" value="1"/>
</dbReference>
<keyword evidence="2" id="KW-0240">DNA-directed RNA polymerase</keyword>
<protein>
    <submittedName>
        <fullName evidence="2">DNA-directed RNA polymerase III complex subunit Rpc37</fullName>
    </submittedName>
</protein>
<organism evidence="2 3">
    <name type="scientific">Schizosaccharomyces cryophilus (strain OY26 / ATCC MYA-4695 / CBS 11777 / NBRC 106824 / NRRL Y48691)</name>
    <name type="common">Fission yeast</name>
    <dbReference type="NCBI Taxonomy" id="653667"/>
    <lineage>
        <taxon>Eukaryota</taxon>
        <taxon>Fungi</taxon>
        <taxon>Dikarya</taxon>
        <taxon>Ascomycota</taxon>
        <taxon>Taphrinomycotina</taxon>
        <taxon>Schizosaccharomycetes</taxon>
        <taxon>Schizosaccharomycetales</taxon>
        <taxon>Schizosaccharomycetaceae</taxon>
        <taxon>Schizosaccharomyces</taxon>
    </lineage>
</organism>
<dbReference type="OrthoDB" id="340681at2759"/>
<dbReference type="GO" id="GO:0042797">
    <property type="term" value="P:tRNA transcription by RNA polymerase III"/>
    <property type="evidence" value="ECO:0007669"/>
    <property type="project" value="TreeGrafter"/>
</dbReference>
<name>S9X8C2_SCHCR</name>
<feature type="compositionally biased region" description="Basic and acidic residues" evidence="1">
    <location>
        <begin position="1"/>
        <end position="14"/>
    </location>
</feature>
<feature type="region of interest" description="Disordered" evidence="1">
    <location>
        <begin position="1"/>
        <end position="20"/>
    </location>
</feature>
<keyword evidence="2" id="KW-0804">Transcription</keyword>
<evidence type="ECO:0000256" key="1">
    <source>
        <dbReference type="SAM" id="MobiDB-lite"/>
    </source>
</evidence>
<dbReference type="EMBL" id="KE546994">
    <property type="protein sequence ID" value="EPY50076.1"/>
    <property type="molecule type" value="Genomic_DNA"/>
</dbReference>